<organism evidence="2 3">
    <name type="scientific">Sphingomonas longa</name>
    <dbReference type="NCBI Taxonomy" id="2778730"/>
    <lineage>
        <taxon>Bacteria</taxon>
        <taxon>Pseudomonadati</taxon>
        <taxon>Pseudomonadota</taxon>
        <taxon>Alphaproteobacteria</taxon>
        <taxon>Sphingomonadales</taxon>
        <taxon>Sphingomonadaceae</taxon>
        <taxon>Sphingomonas</taxon>
    </lineage>
</organism>
<dbReference type="Pfam" id="PF12770">
    <property type="entry name" value="CHAT"/>
    <property type="match status" value="1"/>
</dbReference>
<gene>
    <name evidence="2" type="ORF">ILT43_00210</name>
</gene>
<reference evidence="2 3" key="1">
    <citation type="submission" date="2020-12" db="EMBL/GenBank/DDBJ databases">
        <title>Sphingomonas sp.</title>
        <authorList>
            <person name="Kim M.K."/>
        </authorList>
    </citation>
    <scope>NUCLEOTIDE SEQUENCE [LARGE SCALE GENOMIC DNA]</scope>
    <source>
        <strain evidence="2 3">BT552</strain>
    </source>
</reference>
<dbReference type="SUPFAM" id="SSF48452">
    <property type="entry name" value="TPR-like"/>
    <property type="match status" value="1"/>
</dbReference>
<evidence type="ECO:0000259" key="1">
    <source>
        <dbReference type="Pfam" id="PF12770"/>
    </source>
</evidence>
<dbReference type="InterPro" id="IPR024983">
    <property type="entry name" value="CHAT_dom"/>
</dbReference>
<accession>A0ABS2D1I9</accession>
<dbReference type="InterPro" id="IPR011990">
    <property type="entry name" value="TPR-like_helical_dom_sf"/>
</dbReference>
<feature type="domain" description="CHAT" evidence="1">
    <location>
        <begin position="702"/>
        <end position="1043"/>
    </location>
</feature>
<name>A0ABS2D1I9_9SPHN</name>
<dbReference type="EMBL" id="JAFEMC010000001">
    <property type="protein sequence ID" value="MBM6574779.1"/>
    <property type="molecule type" value="Genomic_DNA"/>
</dbReference>
<dbReference type="Proteomes" id="UP000763641">
    <property type="component" value="Unassembled WGS sequence"/>
</dbReference>
<sequence>MKRVDVRHGLAALAALGGAIPGSAPLQARMTVPPESFVLGRDANGEPCAATRAWNDARIGSLFDRAWSITCRGVAASRPQGSVLAVRGVAIPAVDTTRCGAAVTVAMEGVGPVEARACIDATLGLPVTTIRFERGGVQYLGAASATALGPLEAALRTAAGVAPPPASRDVAVVASIPVAQVPAAPKAAASTATFSEIDPTAALQTGIALNQRGVYVEASRLLNDALSRLPASTPSLNRVELELEAGLADSNISQFDAASEHLERAGALLAQQPNIDRAAFLESKRATYRGLDLINRRDFKAAVDALGGGESAGQPLKDPAVLADLNQPSAGNGATASIATGDNAQLSRLLLEAQRQWARSVAYLATNDTARARAALERAVVNVTQLQRSVDPSAIIPIKARIQRQFGRVEARAGRIGPALTHFDCALATLQNVAPEDPRTCLLAPRAGARGGVGQQTPGGATGPLIAETGLERASLFARQPGADQTKVLADFDASVEALIASSAAGGIVPPAMETYLDLLADRDAAAPISAVEERFFRAIQAVGEPAIARQVAQLQRIVTADGPLGAKVRDRAELERQVVRIRYQLATATPEEARALEQERSAAEVQLASVNATLAADQRYRAVDDRPATIAEVQSALQPGEAYLKVTRLRSRTYGIVIDRERAYVYALAATVPEVDGIAAKVRTSIRNDSGSLPFFDVPAAFTLFKLIAGPAEPALLKADAIVVDPSGPLENLPAGVLVTDLASVRSYVATRATQPNDYSKVAFLGAQAQLSGALSARSFLISRALPESTAANPFIGFGQNAPAATLSAALTSRRISFGQGCDISYGELAQIMNANRPVSAAEISIAATALGVPNAPEITGRAFNDAALVTEGQRGEFDRYQVIHFATHGLPEMRVDCHRIPPSLVTSLDPPADAGDYPSDGLLTFSEIAGLRLNANLVVLSACDTASGVSQLGGRLSGQDESAATLDGLVRAFITANARAVLATYWNVPASAETDAFIRTFYATGRTATIGAALRSAQRITIAKPDYSHPYFWGAYFLVGDASKTMLSTGSQAKTRVAAK</sequence>
<evidence type="ECO:0000313" key="3">
    <source>
        <dbReference type="Proteomes" id="UP000763641"/>
    </source>
</evidence>
<proteinExistence type="predicted"/>
<evidence type="ECO:0000313" key="2">
    <source>
        <dbReference type="EMBL" id="MBM6574779.1"/>
    </source>
</evidence>
<keyword evidence="3" id="KW-1185">Reference proteome</keyword>
<protein>
    <submittedName>
        <fullName evidence="2">CHAT domain-containing protein</fullName>
    </submittedName>
</protein>
<dbReference type="RefSeq" id="WP_204193045.1">
    <property type="nucleotide sequence ID" value="NZ_JAFEMC010000001.1"/>
</dbReference>
<comment type="caution">
    <text evidence="2">The sequence shown here is derived from an EMBL/GenBank/DDBJ whole genome shotgun (WGS) entry which is preliminary data.</text>
</comment>